<dbReference type="SMART" id="SM00342">
    <property type="entry name" value="HTH_ARAC"/>
    <property type="match status" value="1"/>
</dbReference>
<keyword evidence="6" id="KW-1185">Reference proteome</keyword>
<dbReference type="AlphaFoldDB" id="A0A8J2XTT0"/>
<accession>A0A8J2XTT0</accession>
<organism evidence="5 6">
    <name type="scientific">Puia dinghuensis</name>
    <dbReference type="NCBI Taxonomy" id="1792502"/>
    <lineage>
        <taxon>Bacteria</taxon>
        <taxon>Pseudomonadati</taxon>
        <taxon>Bacteroidota</taxon>
        <taxon>Chitinophagia</taxon>
        <taxon>Chitinophagales</taxon>
        <taxon>Chitinophagaceae</taxon>
        <taxon>Puia</taxon>
    </lineage>
</organism>
<proteinExistence type="predicted"/>
<gene>
    <name evidence="5" type="ORF">GCM10011511_26470</name>
</gene>
<dbReference type="PROSITE" id="PS01124">
    <property type="entry name" value="HTH_ARAC_FAMILY_2"/>
    <property type="match status" value="1"/>
</dbReference>
<dbReference type="InterPro" id="IPR018060">
    <property type="entry name" value="HTH_AraC"/>
</dbReference>
<evidence type="ECO:0000256" key="2">
    <source>
        <dbReference type="ARBA" id="ARBA00023125"/>
    </source>
</evidence>
<dbReference type="GO" id="GO:0043565">
    <property type="term" value="F:sequence-specific DNA binding"/>
    <property type="evidence" value="ECO:0007669"/>
    <property type="project" value="InterPro"/>
</dbReference>
<evidence type="ECO:0000313" key="5">
    <source>
        <dbReference type="EMBL" id="GGB01943.1"/>
    </source>
</evidence>
<protein>
    <submittedName>
        <fullName evidence="5">Transcriptional regulator</fullName>
    </submittedName>
</protein>
<sequence>METSLSTYQQQKHMEKLQGLFYISQLQPAGFGHEEENESLKADHHYKIIWVVNGSGTNWMDLEQTAITNNTLYFIKSNQAHRFQPEADLKGYVVCFTDAFLDIEDPRAETTYYNQLFTLFASARGIAIKCEIFADLLDITQKMIKEYNNSGLFRTEILRRYFKIFLLYLTRELDGNFHVAIQSRNLELVQRFLSLLDKKFKTHKKVSDYARDLVVTPNYLNDVTKKITGYSAGHNIRQRVALEAKRLGVYSNTGMKEIAYDLGFSDSAHFSKFFKTVTGMNFTDFKKMKVIVLPAS</sequence>
<keyword evidence="3" id="KW-0804">Transcription</keyword>
<dbReference type="InterPro" id="IPR009057">
    <property type="entry name" value="Homeodomain-like_sf"/>
</dbReference>
<dbReference type="SUPFAM" id="SSF51215">
    <property type="entry name" value="Regulatory protein AraC"/>
    <property type="match status" value="1"/>
</dbReference>
<dbReference type="PANTHER" id="PTHR43280:SF32">
    <property type="entry name" value="TRANSCRIPTIONAL REGULATORY PROTEIN"/>
    <property type="match status" value="1"/>
</dbReference>
<dbReference type="Gene3D" id="1.10.10.60">
    <property type="entry name" value="Homeodomain-like"/>
    <property type="match status" value="1"/>
</dbReference>
<dbReference type="GO" id="GO:0003700">
    <property type="term" value="F:DNA-binding transcription factor activity"/>
    <property type="evidence" value="ECO:0007669"/>
    <property type="project" value="InterPro"/>
</dbReference>
<name>A0A8J2XTT0_9BACT</name>
<dbReference type="Pfam" id="PF12833">
    <property type="entry name" value="HTH_18"/>
    <property type="match status" value="1"/>
</dbReference>
<evidence type="ECO:0000259" key="4">
    <source>
        <dbReference type="PROSITE" id="PS01124"/>
    </source>
</evidence>
<evidence type="ECO:0000256" key="3">
    <source>
        <dbReference type="ARBA" id="ARBA00023163"/>
    </source>
</evidence>
<dbReference type="InterPro" id="IPR037923">
    <property type="entry name" value="HTH-like"/>
</dbReference>
<dbReference type="SUPFAM" id="SSF46689">
    <property type="entry name" value="Homeodomain-like"/>
    <property type="match status" value="1"/>
</dbReference>
<dbReference type="Proteomes" id="UP000607559">
    <property type="component" value="Unassembled WGS sequence"/>
</dbReference>
<evidence type="ECO:0000256" key="1">
    <source>
        <dbReference type="ARBA" id="ARBA00023015"/>
    </source>
</evidence>
<dbReference type="EMBL" id="BMJC01000003">
    <property type="protein sequence ID" value="GGB01943.1"/>
    <property type="molecule type" value="Genomic_DNA"/>
</dbReference>
<feature type="domain" description="HTH araC/xylS-type" evidence="4">
    <location>
        <begin position="190"/>
        <end position="288"/>
    </location>
</feature>
<reference evidence="5" key="1">
    <citation type="journal article" date="2014" name="Int. J. Syst. Evol. Microbiol.">
        <title>Complete genome sequence of Corynebacterium casei LMG S-19264T (=DSM 44701T), isolated from a smear-ripened cheese.</title>
        <authorList>
            <consortium name="US DOE Joint Genome Institute (JGI-PGF)"/>
            <person name="Walter F."/>
            <person name="Albersmeier A."/>
            <person name="Kalinowski J."/>
            <person name="Ruckert C."/>
        </authorList>
    </citation>
    <scope>NUCLEOTIDE SEQUENCE</scope>
    <source>
        <strain evidence="5">CGMCC 1.15448</strain>
    </source>
</reference>
<evidence type="ECO:0000313" key="6">
    <source>
        <dbReference type="Proteomes" id="UP000607559"/>
    </source>
</evidence>
<keyword evidence="2" id="KW-0238">DNA-binding</keyword>
<comment type="caution">
    <text evidence="5">The sequence shown here is derived from an EMBL/GenBank/DDBJ whole genome shotgun (WGS) entry which is preliminary data.</text>
</comment>
<keyword evidence="1" id="KW-0805">Transcription regulation</keyword>
<reference evidence="5" key="2">
    <citation type="submission" date="2020-09" db="EMBL/GenBank/DDBJ databases">
        <authorList>
            <person name="Sun Q."/>
            <person name="Zhou Y."/>
        </authorList>
    </citation>
    <scope>NUCLEOTIDE SEQUENCE</scope>
    <source>
        <strain evidence="5">CGMCC 1.15448</strain>
    </source>
</reference>
<dbReference type="PANTHER" id="PTHR43280">
    <property type="entry name" value="ARAC-FAMILY TRANSCRIPTIONAL REGULATOR"/>
    <property type="match status" value="1"/>
</dbReference>